<name>A0A426XNN4_ENSVE</name>
<dbReference type="AlphaFoldDB" id="A0A426XNN4"/>
<proteinExistence type="predicted"/>
<organism evidence="1 2">
    <name type="scientific">Ensete ventricosum</name>
    <name type="common">Abyssinian banana</name>
    <name type="synonym">Musa ensete</name>
    <dbReference type="NCBI Taxonomy" id="4639"/>
    <lineage>
        <taxon>Eukaryota</taxon>
        <taxon>Viridiplantae</taxon>
        <taxon>Streptophyta</taxon>
        <taxon>Embryophyta</taxon>
        <taxon>Tracheophyta</taxon>
        <taxon>Spermatophyta</taxon>
        <taxon>Magnoliopsida</taxon>
        <taxon>Liliopsida</taxon>
        <taxon>Zingiberales</taxon>
        <taxon>Musaceae</taxon>
        <taxon>Ensete</taxon>
    </lineage>
</organism>
<evidence type="ECO:0000313" key="1">
    <source>
        <dbReference type="EMBL" id="RRT41113.1"/>
    </source>
</evidence>
<dbReference type="EMBL" id="AMZH03018847">
    <property type="protein sequence ID" value="RRT41113.1"/>
    <property type="molecule type" value="Genomic_DNA"/>
</dbReference>
<gene>
    <name evidence="1" type="ORF">B296_00052554</name>
</gene>
<protein>
    <submittedName>
        <fullName evidence="1">Uncharacterized protein</fullName>
    </submittedName>
</protein>
<comment type="caution">
    <text evidence="1">The sequence shown here is derived from an EMBL/GenBank/DDBJ whole genome shotgun (WGS) entry which is preliminary data.</text>
</comment>
<reference evidence="1 2" key="1">
    <citation type="journal article" date="2014" name="Agronomy (Basel)">
        <title>A Draft Genome Sequence for Ensete ventricosum, the Drought-Tolerant Tree Against Hunger.</title>
        <authorList>
            <person name="Harrison J."/>
            <person name="Moore K.A."/>
            <person name="Paszkiewicz K."/>
            <person name="Jones T."/>
            <person name="Grant M."/>
            <person name="Ambacheew D."/>
            <person name="Muzemil S."/>
            <person name="Studholme D.J."/>
        </authorList>
    </citation>
    <scope>NUCLEOTIDE SEQUENCE [LARGE SCALE GENOMIC DNA]</scope>
</reference>
<evidence type="ECO:0000313" key="2">
    <source>
        <dbReference type="Proteomes" id="UP000287651"/>
    </source>
</evidence>
<sequence>MLMNLKEKDRYVANHDEGLTLVDFGNYVILAEKRLLCCQPRQEQRQEEEEGIAIRWSTRSDCGRGERGRALVMKTGCEGWGSNVLAIDGAEEIPLQVTAVEAEAARQFPRLAFAQINFSDRVNVEESIANLAFEVIINKFLVGVESKESAANRGCSG</sequence>
<dbReference type="Proteomes" id="UP000287651">
    <property type="component" value="Unassembled WGS sequence"/>
</dbReference>
<accession>A0A426XNN4</accession>